<dbReference type="OrthoDB" id="9934258at2"/>
<organism evidence="1 2">
    <name type="scientific">Ktedonosporobacter rubrisoli</name>
    <dbReference type="NCBI Taxonomy" id="2509675"/>
    <lineage>
        <taxon>Bacteria</taxon>
        <taxon>Bacillati</taxon>
        <taxon>Chloroflexota</taxon>
        <taxon>Ktedonobacteria</taxon>
        <taxon>Ktedonobacterales</taxon>
        <taxon>Ktedonosporobacteraceae</taxon>
        <taxon>Ktedonosporobacter</taxon>
    </lineage>
</organism>
<reference evidence="1 2" key="1">
    <citation type="submission" date="2019-01" db="EMBL/GenBank/DDBJ databases">
        <title>Ktedonosporobacter rubrisoli SCAWS-G2.</title>
        <authorList>
            <person name="Huang Y."/>
            <person name="Yan B."/>
        </authorList>
    </citation>
    <scope>NUCLEOTIDE SEQUENCE [LARGE SCALE GENOMIC DNA]</scope>
    <source>
        <strain evidence="1 2">SCAWS-G2</strain>
    </source>
</reference>
<dbReference type="EMBL" id="CP035758">
    <property type="protein sequence ID" value="QBD78612.1"/>
    <property type="molecule type" value="Genomic_DNA"/>
</dbReference>
<protein>
    <submittedName>
        <fullName evidence="1">Uncharacterized protein</fullName>
    </submittedName>
</protein>
<dbReference type="AlphaFoldDB" id="A0A4P6JTL8"/>
<dbReference type="RefSeq" id="WP_129889665.1">
    <property type="nucleotide sequence ID" value="NZ_CP035758.1"/>
</dbReference>
<evidence type="ECO:0000313" key="1">
    <source>
        <dbReference type="EMBL" id="QBD78612.1"/>
    </source>
</evidence>
<evidence type="ECO:0000313" key="2">
    <source>
        <dbReference type="Proteomes" id="UP000290365"/>
    </source>
</evidence>
<dbReference type="Proteomes" id="UP000290365">
    <property type="component" value="Chromosome"/>
</dbReference>
<name>A0A4P6JTL8_KTERU</name>
<dbReference type="KEGG" id="kbs:EPA93_22500"/>
<accession>A0A4P6JTL8</accession>
<gene>
    <name evidence="1" type="ORF">EPA93_22500</name>
</gene>
<keyword evidence="2" id="KW-1185">Reference proteome</keyword>
<sequence length="74" mass="8386">MRLSDYVNERLDEGRGNIVIEGLQNNVRSNLADALKYVPPEDWHAEISSRQKEGDGQTLIWLVGRSAPSYSIQE</sequence>
<proteinExistence type="predicted"/>